<feature type="domain" description="IclR-ED" evidence="5">
    <location>
        <begin position="73"/>
        <end position="252"/>
    </location>
</feature>
<dbReference type="PANTHER" id="PTHR30136:SF35">
    <property type="entry name" value="HTH-TYPE TRANSCRIPTIONAL REGULATOR RV1719"/>
    <property type="match status" value="1"/>
</dbReference>
<dbReference type="InterPro" id="IPR029016">
    <property type="entry name" value="GAF-like_dom_sf"/>
</dbReference>
<dbReference type="GO" id="GO:0003700">
    <property type="term" value="F:DNA-binding transcription factor activity"/>
    <property type="evidence" value="ECO:0007669"/>
    <property type="project" value="TreeGrafter"/>
</dbReference>
<dbReference type="SUPFAM" id="SSF55781">
    <property type="entry name" value="GAF domain-like"/>
    <property type="match status" value="1"/>
</dbReference>
<feature type="domain" description="HTH iclR-type" evidence="4">
    <location>
        <begin position="13"/>
        <end position="72"/>
    </location>
</feature>
<evidence type="ECO:0000313" key="7">
    <source>
        <dbReference type="Proteomes" id="UP000244913"/>
    </source>
</evidence>
<dbReference type="GO" id="GO:0045892">
    <property type="term" value="P:negative regulation of DNA-templated transcription"/>
    <property type="evidence" value="ECO:0007669"/>
    <property type="project" value="TreeGrafter"/>
</dbReference>
<dbReference type="AlphaFoldDB" id="A0A2T9J7S4"/>
<evidence type="ECO:0000259" key="5">
    <source>
        <dbReference type="PROSITE" id="PS51078"/>
    </source>
</evidence>
<dbReference type="PROSITE" id="PS51078">
    <property type="entry name" value="ICLR_ED"/>
    <property type="match status" value="1"/>
</dbReference>
<gene>
    <name evidence="6" type="ORF">DDF65_16705</name>
</gene>
<comment type="caution">
    <text evidence="6">The sequence shown here is derived from an EMBL/GenBank/DDBJ whole genome shotgun (WGS) entry which is preliminary data.</text>
</comment>
<evidence type="ECO:0000256" key="1">
    <source>
        <dbReference type="ARBA" id="ARBA00023015"/>
    </source>
</evidence>
<dbReference type="SMART" id="SM00346">
    <property type="entry name" value="HTH_ICLR"/>
    <property type="match status" value="1"/>
</dbReference>
<sequence length="255" mass="27557">MAGPDPSDPAKGAQTLMRGIDVLDVVGRDGPLSLKALTERIGLTRSTTHRLATALVERGFLRVAAEGYALGAKLLRLEGLARERFPLTSVARPYLQQLARQEQDPVNLAIREGGSIRYVDQVRGSRRIEVRSVIGETRPLASTALGKALMLDGDETDWRAALAVLEPAPGGDAAEAFIKRMIQYQRLGAAFDIEENDDQVRCVASPIRDASGAIVAAVSLSSLPQYMDDARMSALVQPVWSTARAISLNLGYAEY</sequence>
<dbReference type="PANTHER" id="PTHR30136">
    <property type="entry name" value="HELIX-TURN-HELIX TRANSCRIPTIONAL REGULATOR, ICLR FAMILY"/>
    <property type="match status" value="1"/>
</dbReference>
<dbReference type="InterPro" id="IPR005471">
    <property type="entry name" value="Tscrpt_reg_IclR_N"/>
</dbReference>
<evidence type="ECO:0000256" key="2">
    <source>
        <dbReference type="ARBA" id="ARBA00023125"/>
    </source>
</evidence>
<dbReference type="Proteomes" id="UP000244913">
    <property type="component" value="Unassembled WGS sequence"/>
</dbReference>
<dbReference type="Pfam" id="PF01614">
    <property type="entry name" value="IclR_C"/>
    <property type="match status" value="1"/>
</dbReference>
<dbReference type="InterPro" id="IPR036390">
    <property type="entry name" value="WH_DNA-bd_sf"/>
</dbReference>
<dbReference type="InterPro" id="IPR014757">
    <property type="entry name" value="Tscrpt_reg_IclR_C"/>
</dbReference>
<evidence type="ECO:0000256" key="3">
    <source>
        <dbReference type="ARBA" id="ARBA00023163"/>
    </source>
</evidence>
<dbReference type="InterPro" id="IPR036388">
    <property type="entry name" value="WH-like_DNA-bd_sf"/>
</dbReference>
<dbReference type="InterPro" id="IPR050707">
    <property type="entry name" value="HTH_MetabolicPath_Reg"/>
</dbReference>
<dbReference type="GO" id="GO:0003677">
    <property type="term" value="F:DNA binding"/>
    <property type="evidence" value="ECO:0007669"/>
    <property type="project" value="UniProtKB-KW"/>
</dbReference>
<keyword evidence="1" id="KW-0805">Transcription regulation</keyword>
<reference evidence="6 7" key="1">
    <citation type="submission" date="2018-04" db="EMBL/GenBank/DDBJ databases">
        <title>The genome sequence of Caulobacter sp. 736.</title>
        <authorList>
            <person name="Gao J."/>
            <person name="Sun J."/>
        </authorList>
    </citation>
    <scope>NUCLEOTIDE SEQUENCE [LARGE SCALE GENOMIC DNA]</scope>
    <source>
        <strain evidence="6 7">736</strain>
    </source>
</reference>
<name>A0A2T9J7S4_9CAUL</name>
<keyword evidence="2" id="KW-0238">DNA-binding</keyword>
<proteinExistence type="predicted"/>
<dbReference type="Gene3D" id="3.30.450.40">
    <property type="match status" value="1"/>
</dbReference>
<accession>A0A2T9J7S4</accession>
<dbReference type="SUPFAM" id="SSF46785">
    <property type="entry name" value="Winged helix' DNA-binding domain"/>
    <property type="match status" value="1"/>
</dbReference>
<protein>
    <submittedName>
        <fullName evidence="6">Transcriptional regulator</fullName>
    </submittedName>
</protein>
<keyword evidence="7" id="KW-1185">Reference proteome</keyword>
<dbReference type="Pfam" id="PF09339">
    <property type="entry name" value="HTH_IclR"/>
    <property type="match status" value="1"/>
</dbReference>
<organism evidence="6 7">
    <name type="scientific">Caulobacter radicis</name>
    <dbReference type="NCBI Taxonomy" id="2172650"/>
    <lineage>
        <taxon>Bacteria</taxon>
        <taxon>Pseudomonadati</taxon>
        <taxon>Pseudomonadota</taxon>
        <taxon>Alphaproteobacteria</taxon>
        <taxon>Caulobacterales</taxon>
        <taxon>Caulobacteraceae</taxon>
        <taxon>Caulobacter</taxon>
    </lineage>
</organism>
<dbReference type="PROSITE" id="PS51077">
    <property type="entry name" value="HTH_ICLR"/>
    <property type="match status" value="1"/>
</dbReference>
<dbReference type="Gene3D" id="1.10.10.10">
    <property type="entry name" value="Winged helix-like DNA-binding domain superfamily/Winged helix DNA-binding domain"/>
    <property type="match status" value="1"/>
</dbReference>
<keyword evidence="3" id="KW-0804">Transcription</keyword>
<dbReference type="EMBL" id="QDKP01000049">
    <property type="protein sequence ID" value="PVM77563.1"/>
    <property type="molecule type" value="Genomic_DNA"/>
</dbReference>
<evidence type="ECO:0000259" key="4">
    <source>
        <dbReference type="PROSITE" id="PS51077"/>
    </source>
</evidence>
<evidence type="ECO:0000313" key="6">
    <source>
        <dbReference type="EMBL" id="PVM77563.1"/>
    </source>
</evidence>